<dbReference type="GO" id="GO:0005737">
    <property type="term" value="C:cytoplasm"/>
    <property type="evidence" value="ECO:0007669"/>
    <property type="project" value="TreeGrafter"/>
</dbReference>
<name>A0A376B6R4_9ASCO</name>
<keyword evidence="3" id="KW-1185">Reference proteome</keyword>
<dbReference type="SUPFAM" id="SSF51101">
    <property type="entry name" value="Mannose-binding lectins"/>
    <property type="match status" value="1"/>
</dbReference>
<sequence length="676" mass="75049">MSISLINLQDNQELHSPCIIVHGQINNTQGNYTEKNIEGFQEIVISSLQLPPLKYQINARLFKATIQLTPGLNNLRFTSKNSKTGEILLKNIVCQYVPLLQDIPIHLCLLVGKDSKYLFDSPSTKIDTQTNNGLNVAIKKLRMGARLMQAYTNEQMYRNGFGQRTFQFVEEWNTDYLFKQYGPQGKLSSTIKVHILHSDKTVKELRDPNLAQQNPKGTNTGGLFPIAMDALRKYENGRLLHDNEKPLQAAVMFLDTHWDKSSKLLLTHAALGGGTEDIKLAIFGSHGLYSWPTCYEEITSSFTDENTAGIGDLVANDNGECGSYWECLCVTLGAFMHEIGHSLGCPHQESGVMLRDYPVLNRSFLSKEAYSTRKKNNGLTPPIYPKDECAWHRLDLLRFLYHPSFTLPKDYEDPSFMRPGKLAQFNYAAPTLLPVNSPGLFTLKSPTGIYSIEIISGDKDDLARGFIEYLPVSVGGQGPQQEIMISIDDLRTRLPPDKRNDTISLRVLAVNSPQAEFKNLKKLSEQSFVNLGSPSITGLKSGCCGNGTDGKDPGVLTIDVERCIGVRVYHGGALDGIGFHYTSNKEPDYVFGNKTNNFTTVIFERADKLLGFNVKCGCWIDALQVITVKKGAVTPMLGNCNGGHQETLIPPTGHRLLGVYGRIGQWINGIGIVYSV</sequence>
<dbReference type="Gene3D" id="2.100.10.30">
    <property type="entry name" value="Jacalin-like lectin domain"/>
    <property type="match status" value="1"/>
</dbReference>
<dbReference type="PANTHER" id="PTHR21054:SF2">
    <property type="entry name" value="MIP04191P"/>
    <property type="match status" value="1"/>
</dbReference>
<organism evidence="2 3">
    <name type="scientific">Saccharomycodes ludwigii</name>
    <dbReference type="NCBI Taxonomy" id="36035"/>
    <lineage>
        <taxon>Eukaryota</taxon>
        <taxon>Fungi</taxon>
        <taxon>Dikarya</taxon>
        <taxon>Ascomycota</taxon>
        <taxon>Saccharomycotina</taxon>
        <taxon>Saccharomycetes</taxon>
        <taxon>Saccharomycodales</taxon>
        <taxon>Saccharomycodaceae</taxon>
        <taxon>Saccharomycodes</taxon>
    </lineage>
</organism>
<dbReference type="InterPro" id="IPR021917">
    <property type="entry name" value="Unchr_Zn-peptidase-like"/>
</dbReference>
<protein>
    <submittedName>
        <fullName evidence="2">Related to Putative zinc metalloproteinase YIL108W</fullName>
    </submittedName>
</protein>
<dbReference type="InterPro" id="IPR001229">
    <property type="entry name" value="Jacalin-like_lectin_dom"/>
</dbReference>
<dbReference type="EMBL" id="UFAJ01000339">
    <property type="protein sequence ID" value="SSD60375.1"/>
    <property type="molecule type" value="Genomic_DNA"/>
</dbReference>
<dbReference type="Pfam" id="PF01419">
    <property type="entry name" value="Jacalin"/>
    <property type="match status" value="1"/>
</dbReference>
<dbReference type="VEuPathDB" id="FungiDB:SCODWIG_02136"/>
<accession>A0A376B6R4</accession>
<dbReference type="InterPro" id="IPR036404">
    <property type="entry name" value="Jacalin-like_lectin_dom_sf"/>
</dbReference>
<evidence type="ECO:0000259" key="1">
    <source>
        <dbReference type="Pfam" id="PF01419"/>
    </source>
</evidence>
<dbReference type="InterPro" id="IPR053002">
    <property type="entry name" value="Metalloproteinase_M10B"/>
</dbReference>
<dbReference type="AlphaFoldDB" id="A0A376B6R4"/>
<evidence type="ECO:0000313" key="2">
    <source>
        <dbReference type="EMBL" id="SSD60375.1"/>
    </source>
</evidence>
<reference evidence="3" key="1">
    <citation type="submission" date="2018-06" db="EMBL/GenBank/DDBJ databases">
        <authorList>
            <person name="Guldener U."/>
        </authorList>
    </citation>
    <scope>NUCLEOTIDE SEQUENCE [LARGE SCALE GENOMIC DNA]</scope>
    <source>
        <strain evidence="3">UTAD17</strain>
    </source>
</reference>
<evidence type="ECO:0000313" key="3">
    <source>
        <dbReference type="Proteomes" id="UP000262825"/>
    </source>
</evidence>
<dbReference type="SUPFAM" id="SSF55486">
    <property type="entry name" value="Metalloproteases ('zincins'), catalytic domain"/>
    <property type="match status" value="1"/>
</dbReference>
<dbReference type="OrthoDB" id="74460at2759"/>
<dbReference type="PANTHER" id="PTHR21054">
    <property type="entry name" value="ZINC METALLOPROTEINASE-RELATED"/>
    <property type="match status" value="1"/>
</dbReference>
<dbReference type="Pfam" id="PF12044">
    <property type="entry name" value="Metallopep"/>
    <property type="match status" value="1"/>
</dbReference>
<proteinExistence type="predicted"/>
<gene>
    <name evidence="2" type="ORF">SCODWIG_02136</name>
</gene>
<dbReference type="Proteomes" id="UP000262825">
    <property type="component" value="Unassembled WGS sequence"/>
</dbReference>
<feature type="domain" description="Jacalin-type lectin" evidence="1">
    <location>
        <begin position="564"/>
        <end position="672"/>
    </location>
</feature>